<evidence type="ECO:0000313" key="4">
    <source>
        <dbReference type="Proteomes" id="UP000660729"/>
    </source>
</evidence>
<dbReference type="AlphaFoldDB" id="A0A8H6RXC9"/>
<feature type="region of interest" description="Disordered" evidence="1">
    <location>
        <begin position="25"/>
        <end position="45"/>
    </location>
</feature>
<dbReference type="EMBL" id="JABCIY010000001">
    <property type="protein sequence ID" value="KAF7198578.1"/>
    <property type="molecule type" value="Genomic_DNA"/>
</dbReference>
<reference evidence="3" key="1">
    <citation type="submission" date="2020-04" db="EMBL/GenBank/DDBJ databases">
        <title>Draft genome resource of the tomato pathogen Pseudocercospora fuligena.</title>
        <authorList>
            <person name="Zaccaron A."/>
        </authorList>
    </citation>
    <scope>NUCLEOTIDE SEQUENCE</scope>
    <source>
        <strain evidence="3">PF001</strain>
    </source>
</reference>
<proteinExistence type="predicted"/>
<sequence length="172" mass="19544">MKPSTLLFCATTAQAAVLWWPQSHHAPGQPCGHHGQQHGQISQQVSQTGPFSFRFPFIRHIRIIWPLATRPILPSPAEIANQVFDHIDQQQEDATPPPQAETVQQEEEKEVTILPYTGHLDNEDLPAKAEEIKPEEKVEGDDEEEEAHEDLRRRKQPARKHRVKRQSPGPAN</sequence>
<feature type="chain" id="PRO_5034440263" evidence="2">
    <location>
        <begin position="16"/>
        <end position="172"/>
    </location>
</feature>
<comment type="caution">
    <text evidence="3">The sequence shown here is derived from an EMBL/GenBank/DDBJ whole genome shotgun (WGS) entry which is preliminary data.</text>
</comment>
<organism evidence="3 4">
    <name type="scientific">Pseudocercospora fuligena</name>
    <dbReference type="NCBI Taxonomy" id="685502"/>
    <lineage>
        <taxon>Eukaryota</taxon>
        <taxon>Fungi</taxon>
        <taxon>Dikarya</taxon>
        <taxon>Ascomycota</taxon>
        <taxon>Pezizomycotina</taxon>
        <taxon>Dothideomycetes</taxon>
        <taxon>Dothideomycetidae</taxon>
        <taxon>Mycosphaerellales</taxon>
        <taxon>Mycosphaerellaceae</taxon>
        <taxon>Pseudocercospora</taxon>
    </lineage>
</organism>
<keyword evidence="2" id="KW-0732">Signal</keyword>
<accession>A0A8H6RXC9</accession>
<keyword evidence="4" id="KW-1185">Reference proteome</keyword>
<evidence type="ECO:0000313" key="3">
    <source>
        <dbReference type="EMBL" id="KAF7198578.1"/>
    </source>
</evidence>
<feature type="compositionally biased region" description="Acidic residues" evidence="1">
    <location>
        <begin position="138"/>
        <end position="148"/>
    </location>
</feature>
<feature type="compositionally biased region" description="Basic residues" evidence="1">
    <location>
        <begin position="153"/>
        <end position="165"/>
    </location>
</feature>
<feature type="signal peptide" evidence="2">
    <location>
        <begin position="1"/>
        <end position="15"/>
    </location>
</feature>
<evidence type="ECO:0000256" key="1">
    <source>
        <dbReference type="SAM" id="MobiDB-lite"/>
    </source>
</evidence>
<feature type="compositionally biased region" description="Basic and acidic residues" evidence="1">
    <location>
        <begin position="120"/>
        <end position="137"/>
    </location>
</feature>
<dbReference type="OrthoDB" id="10533877at2759"/>
<evidence type="ECO:0000256" key="2">
    <source>
        <dbReference type="SAM" id="SignalP"/>
    </source>
</evidence>
<gene>
    <name evidence="3" type="ORF">HII31_00317</name>
</gene>
<name>A0A8H6RXC9_9PEZI</name>
<feature type="region of interest" description="Disordered" evidence="1">
    <location>
        <begin position="83"/>
        <end position="172"/>
    </location>
</feature>
<protein>
    <submittedName>
        <fullName evidence="3">Uncharacterized protein</fullName>
    </submittedName>
</protein>
<dbReference type="Proteomes" id="UP000660729">
    <property type="component" value="Unassembled WGS sequence"/>
</dbReference>